<dbReference type="PANTHER" id="PTHR15615:SF94">
    <property type="entry name" value="PHO85 CYCLIN-6-RELATED"/>
    <property type="match status" value="1"/>
</dbReference>
<feature type="compositionally biased region" description="Polar residues" evidence="1">
    <location>
        <begin position="256"/>
        <end position="277"/>
    </location>
</feature>
<dbReference type="GO" id="GO:0019901">
    <property type="term" value="F:protein kinase binding"/>
    <property type="evidence" value="ECO:0007669"/>
    <property type="project" value="InterPro"/>
</dbReference>
<evidence type="ECO:0000313" key="3">
    <source>
        <dbReference type="Proteomes" id="UP001212411"/>
    </source>
</evidence>
<dbReference type="EMBL" id="CP115611">
    <property type="protein sequence ID" value="WBW71880.1"/>
    <property type="molecule type" value="Genomic_DNA"/>
</dbReference>
<proteinExistence type="predicted"/>
<feature type="compositionally biased region" description="Polar residues" evidence="1">
    <location>
        <begin position="217"/>
        <end position="247"/>
    </location>
</feature>
<dbReference type="Gene3D" id="1.10.472.10">
    <property type="entry name" value="Cyclin-like"/>
    <property type="match status" value="1"/>
</dbReference>
<name>A0AAE9W8Y8_9SCHI</name>
<sequence length="297" mass="33558">MTLACTLLTSEQDLSNIKEHVDISTLNQDFLLEILSTFLLRLTRLNDKRQEGKEPNEIPYSATSLNNPSLVFSAKNIPSISIYSYLHRILKYCPATNDVFLSLVIYLDRVVRNFNFSFLINSYNIHRFLIAGFTAGSKFFSDIFYTNIRYSKVGGIPVQELNHLELNFFLFNEFNLFITLEDLQSYADLLVSWHSHRTSPSPVPSLTPTASQPVYPVSSTFHTSPPYANSPSQNDSTAHSSAPTFPTSPGHRDSNQLRSPNNPQQHPKQQRETTPVYSASPRRPTVDHKLLSSNSLG</sequence>
<feature type="region of interest" description="Disordered" evidence="1">
    <location>
        <begin position="217"/>
        <end position="297"/>
    </location>
</feature>
<evidence type="ECO:0000313" key="2">
    <source>
        <dbReference type="EMBL" id="WBW71880.1"/>
    </source>
</evidence>
<organism evidence="2 3">
    <name type="scientific">Schizosaccharomyces osmophilus</name>
    <dbReference type="NCBI Taxonomy" id="2545709"/>
    <lineage>
        <taxon>Eukaryota</taxon>
        <taxon>Fungi</taxon>
        <taxon>Dikarya</taxon>
        <taxon>Ascomycota</taxon>
        <taxon>Taphrinomycotina</taxon>
        <taxon>Schizosaccharomycetes</taxon>
        <taxon>Schizosaccharomycetales</taxon>
        <taxon>Schizosaccharomycetaceae</taxon>
        <taxon>Schizosaccharomyces</taxon>
    </lineage>
</organism>
<gene>
    <name evidence="2" type="primary">psl1</name>
    <name evidence="2" type="ORF">SOMG_00973</name>
</gene>
<protein>
    <submittedName>
        <fullName evidence="2">Cyclin pho85 family Psl1</fullName>
    </submittedName>
</protein>
<dbReference type="GO" id="GO:0005634">
    <property type="term" value="C:nucleus"/>
    <property type="evidence" value="ECO:0007669"/>
    <property type="project" value="TreeGrafter"/>
</dbReference>
<dbReference type="GeneID" id="80874455"/>
<dbReference type="CDD" id="cd20558">
    <property type="entry name" value="CYCLIN_ScPCL7-like"/>
    <property type="match status" value="1"/>
</dbReference>
<evidence type="ECO:0000256" key="1">
    <source>
        <dbReference type="SAM" id="MobiDB-lite"/>
    </source>
</evidence>
<keyword evidence="3" id="KW-1185">Reference proteome</keyword>
<dbReference type="KEGG" id="som:SOMG_00973"/>
<dbReference type="InterPro" id="IPR013922">
    <property type="entry name" value="Cyclin_PHO80-like"/>
</dbReference>
<dbReference type="GO" id="GO:0000307">
    <property type="term" value="C:cyclin-dependent protein kinase holoenzyme complex"/>
    <property type="evidence" value="ECO:0007669"/>
    <property type="project" value="TreeGrafter"/>
</dbReference>
<dbReference type="Proteomes" id="UP001212411">
    <property type="component" value="Chromosome 1"/>
</dbReference>
<dbReference type="RefSeq" id="XP_056036123.1">
    <property type="nucleotide sequence ID" value="XM_056179766.1"/>
</dbReference>
<accession>A0AAE9W8Y8</accession>
<dbReference type="AlphaFoldDB" id="A0AAE9W8Y8"/>
<reference evidence="2 3" key="1">
    <citation type="journal article" date="2023" name="G3 (Bethesda)">
        <title>A high-quality reference genome for the fission yeast Schizosaccharomyces osmophilus.</title>
        <authorList>
            <person name="Jia G.S."/>
            <person name="Zhang W.C."/>
            <person name="Liang Y."/>
            <person name="Liu X.H."/>
            <person name="Rhind N."/>
            <person name="Pidoux A."/>
            <person name="Brysch-Herzberg M."/>
            <person name="Du L.L."/>
        </authorList>
    </citation>
    <scope>NUCLEOTIDE SEQUENCE [LARGE SCALE GENOMIC DNA]</scope>
    <source>
        <strain evidence="2 3">CBS 15793</strain>
    </source>
</reference>
<dbReference type="GO" id="GO:0016538">
    <property type="term" value="F:cyclin-dependent protein serine/threonine kinase regulator activity"/>
    <property type="evidence" value="ECO:0007669"/>
    <property type="project" value="TreeGrafter"/>
</dbReference>
<dbReference type="Pfam" id="PF08613">
    <property type="entry name" value="Cyclin"/>
    <property type="match status" value="1"/>
</dbReference>
<dbReference type="PANTHER" id="PTHR15615">
    <property type="match status" value="1"/>
</dbReference>